<dbReference type="OMA" id="KLQNPRW"/>
<dbReference type="Proteomes" id="UP000683925">
    <property type="component" value="Unassembled WGS sequence"/>
</dbReference>
<evidence type="ECO:0000313" key="4">
    <source>
        <dbReference type="Proteomes" id="UP000683925"/>
    </source>
</evidence>
<feature type="region of interest" description="Disordered" evidence="2">
    <location>
        <begin position="48"/>
        <end position="74"/>
    </location>
</feature>
<comment type="caution">
    <text evidence="3">The sequence shown here is derived from an EMBL/GenBank/DDBJ whole genome shotgun (WGS) entry which is preliminary data.</text>
</comment>
<feature type="compositionally biased region" description="Polar residues" evidence="2">
    <location>
        <begin position="357"/>
        <end position="366"/>
    </location>
</feature>
<evidence type="ECO:0000256" key="2">
    <source>
        <dbReference type="SAM" id="MobiDB-lite"/>
    </source>
</evidence>
<protein>
    <submittedName>
        <fullName evidence="3">Uncharacterized protein</fullName>
    </submittedName>
</protein>
<feature type="coiled-coil region" evidence="1">
    <location>
        <begin position="130"/>
        <end position="175"/>
    </location>
</feature>
<dbReference type="EMBL" id="CAJJDP010000007">
    <property type="protein sequence ID" value="CAD8137319.1"/>
    <property type="molecule type" value="Genomic_DNA"/>
</dbReference>
<feature type="compositionally biased region" description="Basic and acidic residues" evidence="2">
    <location>
        <begin position="370"/>
        <end position="387"/>
    </location>
</feature>
<evidence type="ECO:0000313" key="3">
    <source>
        <dbReference type="EMBL" id="CAD8137319.1"/>
    </source>
</evidence>
<feature type="region of interest" description="Disordered" evidence="2">
    <location>
        <begin position="356"/>
        <end position="392"/>
    </location>
</feature>
<reference evidence="3" key="1">
    <citation type="submission" date="2021-01" db="EMBL/GenBank/DDBJ databases">
        <authorList>
            <consortium name="Genoscope - CEA"/>
            <person name="William W."/>
        </authorList>
    </citation>
    <scope>NUCLEOTIDE SEQUENCE</scope>
</reference>
<keyword evidence="4" id="KW-1185">Reference proteome</keyword>
<accession>A0A8S1SDT8</accession>
<evidence type="ECO:0000256" key="1">
    <source>
        <dbReference type="SAM" id="Coils"/>
    </source>
</evidence>
<dbReference type="AlphaFoldDB" id="A0A8S1SDT8"/>
<proteinExistence type="predicted"/>
<sequence length="471" mass="55259">MQNKQQQQPFDHGESKYAILNKWIDEDEPHFKTIDNLTAKGVKIVKLQQPSTGQETFDDARSSKSQSSSRFSRNSIAKFQHSVSKMKLLNKMGGSSQQITTFQSAIQEEYKPNLIKMPETKKPPTPDAIIERLREQREYQELDKQKENERMRKIKEEQIEQEEKKKEQLKQLKNKQYTYDYDGQVVFLTTKPVDLQINEILQPETKTNQPQRIMKEVNSQPEIKPVKEAFAKGDEDNKRLEKAAAIEYPKQPPLIEAMKSKLGTNIIFDNGYIKEGGEFRIADRMSKKDYQTIVDGLQQKNKKQYEDEEDGVVEKMDSYDQKIYDAINREGDRNIKISNEQYFKWMMEDEDIKKSYHSSSADSANAKSVYESKKQSKKYTQEKEKISPKKIKSQFDRINAYKNFDDMKKPQNLKASRLHKALNEFDSKLQNPRWGYTDEKEIQQPNSTIYKLKHKSESQPKLPPLRQKGRI</sequence>
<gene>
    <name evidence="3" type="ORF">POCTA_138.1.T0080323</name>
</gene>
<keyword evidence="1" id="KW-0175">Coiled coil</keyword>
<dbReference type="OrthoDB" id="301623at2759"/>
<feature type="compositionally biased region" description="Low complexity" evidence="2">
    <location>
        <begin position="63"/>
        <end position="74"/>
    </location>
</feature>
<organism evidence="3 4">
    <name type="scientific">Paramecium octaurelia</name>
    <dbReference type="NCBI Taxonomy" id="43137"/>
    <lineage>
        <taxon>Eukaryota</taxon>
        <taxon>Sar</taxon>
        <taxon>Alveolata</taxon>
        <taxon>Ciliophora</taxon>
        <taxon>Intramacronucleata</taxon>
        <taxon>Oligohymenophorea</taxon>
        <taxon>Peniculida</taxon>
        <taxon>Parameciidae</taxon>
        <taxon>Paramecium</taxon>
    </lineage>
</organism>
<name>A0A8S1SDT8_PAROT</name>
<feature type="region of interest" description="Disordered" evidence="2">
    <location>
        <begin position="436"/>
        <end position="471"/>
    </location>
</feature>